<gene>
    <name evidence="2" type="ORF">E6H05_03420</name>
</gene>
<sequence>MVHVNYLAVLVAAFAVFVLGWLWYSPFLFYKPWMRLRGMDPVAAMAGAKMPGGKLLIELARCLVLAYVIARFMALLGVSSWMGAVHFGFFLWIGFPVILLTGSVLWENIPWKVAAIHAGDWLVKTLVIPIIVSVWH</sequence>
<organism evidence="2 3">
    <name type="scientific">Candidatus Segetimicrobium genomatis</name>
    <dbReference type="NCBI Taxonomy" id="2569760"/>
    <lineage>
        <taxon>Bacteria</taxon>
        <taxon>Bacillati</taxon>
        <taxon>Candidatus Sysuimicrobiota</taxon>
        <taxon>Candidatus Sysuimicrobiia</taxon>
        <taxon>Candidatus Sysuimicrobiales</taxon>
        <taxon>Candidatus Segetimicrobiaceae</taxon>
        <taxon>Candidatus Segetimicrobium</taxon>
    </lineage>
</organism>
<protein>
    <submittedName>
        <fullName evidence="2">DUF1761 domain-containing protein</fullName>
    </submittedName>
</protein>
<dbReference type="Proteomes" id="UP000318834">
    <property type="component" value="Unassembled WGS sequence"/>
</dbReference>
<feature type="transmembrane region" description="Helical" evidence="1">
    <location>
        <begin position="6"/>
        <end position="30"/>
    </location>
</feature>
<comment type="caution">
    <text evidence="2">The sequence shown here is derived from an EMBL/GenBank/DDBJ whole genome shotgun (WGS) entry which is preliminary data.</text>
</comment>
<proteinExistence type="predicted"/>
<evidence type="ECO:0000256" key="1">
    <source>
        <dbReference type="SAM" id="Phobius"/>
    </source>
</evidence>
<name>A0A537J0J6_9BACT</name>
<dbReference type="EMBL" id="VBAP01000019">
    <property type="protein sequence ID" value="TMI76526.1"/>
    <property type="molecule type" value="Genomic_DNA"/>
</dbReference>
<keyword evidence="1" id="KW-1133">Transmembrane helix</keyword>
<feature type="transmembrane region" description="Helical" evidence="1">
    <location>
        <begin position="84"/>
        <end position="106"/>
    </location>
</feature>
<keyword evidence="1" id="KW-0812">Transmembrane</keyword>
<evidence type="ECO:0000313" key="2">
    <source>
        <dbReference type="EMBL" id="TMI76526.1"/>
    </source>
</evidence>
<dbReference type="InterPro" id="IPR013879">
    <property type="entry name" value="DUF1761"/>
</dbReference>
<reference evidence="2 3" key="1">
    <citation type="journal article" date="2019" name="Nat. Microbiol.">
        <title>Mediterranean grassland soil C-N compound turnover is dependent on rainfall and depth, and is mediated by genomically divergent microorganisms.</title>
        <authorList>
            <person name="Diamond S."/>
            <person name="Andeer P.F."/>
            <person name="Li Z."/>
            <person name="Crits-Christoph A."/>
            <person name="Burstein D."/>
            <person name="Anantharaman K."/>
            <person name="Lane K.R."/>
            <person name="Thomas B.C."/>
            <person name="Pan C."/>
            <person name="Northen T.R."/>
            <person name="Banfield J.F."/>
        </authorList>
    </citation>
    <scope>NUCLEOTIDE SEQUENCE [LARGE SCALE GENOMIC DNA]</scope>
    <source>
        <strain evidence="2">NP_8</strain>
    </source>
</reference>
<feature type="transmembrane region" description="Helical" evidence="1">
    <location>
        <begin position="118"/>
        <end position="135"/>
    </location>
</feature>
<accession>A0A537J0J6</accession>
<keyword evidence="1" id="KW-0472">Membrane</keyword>
<dbReference type="AlphaFoldDB" id="A0A537J0J6"/>
<evidence type="ECO:0000313" key="3">
    <source>
        <dbReference type="Proteomes" id="UP000318834"/>
    </source>
</evidence>
<dbReference type="Pfam" id="PF08570">
    <property type="entry name" value="DUF1761"/>
    <property type="match status" value="1"/>
</dbReference>